<feature type="compositionally biased region" description="Basic residues" evidence="1">
    <location>
        <begin position="1"/>
        <end position="10"/>
    </location>
</feature>
<dbReference type="EMBL" id="JASCZI010030359">
    <property type="protein sequence ID" value="MED6121777.1"/>
    <property type="molecule type" value="Genomic_DNA"/>
</dbReference>
<reference evidence="3 4" key="1">
    <citation type="journal article" date="2023" name="Plants (Basel)">
        <title>Bridging the Gap: Combining Genomics and Transcriptomics Approaches to Understand Stylosanthes scabra, an Orphan Legume from the Brazilian Caatinga.</title>
        <authorList>
            <person name="Ferreira-Neto J.R.C."/>
            <person name="da Silva M.D."/>
            <person name="Binneck E."/>
            <person name="de Melo N.F."/>
            <person name="da Silva R.H."/>
            <person name="de Melo A.L.T.M."/>
            <person name="Pandolfi V."/>
            <person name="Bustamante F.O."/>
            <person name="Brasileiro-Vidal A.C."/>
            <person name="Benko-Iseppon A.M."/>
        </authorList>
    </citation>
    <scope>NUCLEOTIDE SEQUENCE [LARGE SCALE GENOMIC DNA]</scope>
    <source>
        <tissue evidence="3">Leaves</tissue>
    </source>
</reference>
<dbReference type="InterPro" id="IPR055294">
    <property type="entry name" value="FBL60-like"/>
</dbReference>
<organism evidence="3 4">
    <name type="scientific">Stylosanthes scabra</name>
    <dbReference type="NCBI Taxonomy" id="79078"/>
    <lineage>
        <taxon>Eukaryota</taxon>
        <taxon>Viridiplantae</taxon>
        <taxon>Streptophyta</taxon>
        <taxon>Embryophyta</taxon>
        <taxon>Tracheophyta</taxon>
        <taxon>Spermatophyta</taxon>
        <taxon>Magnoliopsida</taxon>
        <taxon>eudicotyledons</taxon>
        <taxon>Gunneridae</taxon>
        <taxon>Pentapetalae</taxon>
        <taxon>rosids</taxon>
        <taxon>fabids</taxon>
        <taxon>Fabales</taxon>
        <taxon>Fabaceae</taxon>
        <taxon>Papilionoideae</taxon>
        <taxon>50 kb inversion clade</taxon>
        <taxon>dalbergioids sensu lato</taxon>
        <taxon>Dalbergieae</taxon>
        <taxon>Pterocarpus clade</taxon>
        <taxon>Stylosanthes</taxon>
    </lineage>
</organism>
<sequence length="257" mass="28111">MKKKKQRRNPKPQNEPQNGDNISALSDELLLHILSFLPAATAVATSLLSHRWRHLWDNLLVSYFDFDDGHRQIDFIKLVKGAINRRKEPYVRKLHLLSPSTTVNHIQNQIATCIDAALGPHLQEISLTLSSPCFFPRGILSSAQLGSLPALLKTKIVTAMIIGTFIDENPLTIYIIKVLLPKELFKALTPSLVPALALEPAAANAPASPKKREKKKKQKAIDAPADEETALVDSPSNAVDESTEGVAALLGLTVPAT</sequence>
<proteinExistence type="predicted"/>
<dbReference type="PANTHER" id="PTHR31293">
    <property type="entry name" value="RNI-LIKE SUPERFAMILY PROTEIN"/>
    <property type="match status" value="1"/>
</dbReference>
<dbReference type="Pfam" id="PF00646">
    <property type="entry name" value="F-box"/>
    <property type="match status" value="1"/>
</dbReference>
<dbReference type="Gene3D" id="1.20.1280.50">
    <property type="match status" value="1"/>
</dbReference>
<evidence type="ECO:0000256" key="1">
    <source>
        <dbReference type="SAM" id="MobiDB-lite"/>
    </source>
</evidence>
<dbReference type="InterPro" id="IPR036047">
    <property type="entry name" value="F-box-like_dom_sf"/>
</dbReference>
<dbReference type="InterPro" id="IPR001810">
    <property type="entry name" value="F-box_dom"/>
</dbReference>
<keyword evidence="4" id="KW-1185">Reference proteome</keyword>
<dbReference type="Proteomes" id="UP001341840">
    <property type="component" value="Unassembled WGS sequence"/>
</dbReference>
<feature type="domain" description="F-box" evidence="2">
    <location>
        <begin position="25"/>
        <end position="66"/>
    </location>
</feature>
<evidence type="ECO:0000259" key="2">
    <source>
        <dbReference type="SMART" id="SM00256"/>
    </source>
</evidence>
<gene>
    <name evidence="3" type="ORF">PIB30_033402</name>
</gene>
<feature type="region of interest" description="Disordered" evidence="1">
    <location>
        <begin position="1"/>
        <end position="21"/>
    </location>
</feature>
<evidence type="ECO:0000313" key="3">
    <source>
        <dbReference type="EMBL" id="MED6121777.1"/>
    </source>
</evidence>
<evidence type="ECO:0000313" key="4">
    <source>
        <dbReference type="Proteomes" id="UP001341840"/>
    </source>
</evidence>
<feature type="region of interest" description="Disordered" evidence="1">
    <location>
        <begin position="204"/>
        <end position="242"/>
    </location>
</feature>
<dbReference type="SMART" id="SM00256">
    <property type="entry name" value="FBOX"/>
    <property type="match status" value="1"/>
</dbReference>
<dbReference type="PANTHER" id="PTHR31293:SF12">
    <property type="entry name" value="RNI-LIKE SUPERFAMILY PROTEIN"/>
    <property type="match status" value="1"/>
</dbReference>
<protein>
    <recommendedName>
        <fullName evidence="2">F-box domain-containing protein</fullName>
    </recommendedName>
</protein>
<feature type="compositionally biased region" description="Basic residues" evidence="1">
    <location>
        <begin position="209"/>
        <end position="218"/>
    </location>
</feature>
<dbReference type="InterPro" id="IPR053781">
    <property type="entry name" value="F-box_AtFBL13-like"/>
</dbReference>
<accession>A0ABU6RCL3</accession>
<name>A0ABU6RCL3_9FABA</name>
<dbReference type="CDD" id="cd22160">
    <property type="entry name" value="F-box_AtFBL13-like"/>
    <property type="match status" value="1"/>
</dbReference>
<dbReference type="SUPFAM" id="SSF81383">
    <property type="entry name" value="F-box domain"/>
    <property type="match status" value="1"/>
</dbReference>
<comment type="caution">
    <text evidence="3">The sequence shown here is derived from an EMBL/GenBank/DDBJ whole genome shotgun (WGS) entry which is preliminary data.</text>
</comment>